<accession>A0AAD5NRR9</accession>
<dbReference type="EMBL" id="JAJSOW010000102">
    <property type="protein sequence ID" value="KAI9178660.1"/>
    <property type="molecule type" value="Genomic_DNA"/>
</dbReference>
<dbReference type="AlphaFoldDB" id="A0AAD5NRR9"/>
<dbReference type="PANTHER" id="PTHR31238">
    <property type="entry name" value="GERMIN-LIKE PROTEIN SUBFAMILY 3 MEMBER 3"/>
    <property type="match status" value="1"/>
</dbReference>
<gene>
    <name evidence="3" type="ORF">LWI28_029283</name>
</gene>
<dbReference type="InterPro" id="IPR006045">
    <property type="entry name" value="Cupin_1"/>
</dbReference>
<evidence type="ECO:0000313" key="4">
    <source>
        <dbReference type="Proteomes" id="UP001064489"/>
    </source>
</evidence>
<evidence type="ECO:0000259" key="2">
    <source>
        <dbReference type="Pfam" id="PF00190"/>
    </source>
</evidence>
<proteinExistence type="predicted"/>
<evidence type="ECO:0000256" key="1">
    <source>
        <dbReference type="ARBA" id="ARBA00022729"/>
    </source>
</evidence>
<keyword evidence="1" id="KW-0732">Signal</keyword>
<sequence length="255" mass="27879">MDDESLMVKLEEEGFSIDVLWMEKVLGLYKGGLLNGKENSDGFTKKGVGDASLRINDQGDSASIIKDKGKGEWVRKPKERCQKMSFNAKLNIEKNKILEYGDINVRDSVEREEGEFEGGGKAYDKWEASISNRMSLGFCVGIDGECIVKGSMSKLDFQRRESLGSSVNKINDRLASLEGVESKKSKMHGCVGLVHFQRNVGYGNAVAIAALSGQNPGVITIANAVFGSNAPIASDLLAKAFQVDKKKVEQIQSKF</sequence>
<dbReference type="Proteomes" id="UP001064489">
    <property type="component" value="Chromosome 5"/>
</dbReference>
<evidence type="ECO:0000313" key="3">
    <source>
        <dbReference type="EMBL" id="KAI9178660.1"/>
    </source>
</evidence>
<dbReference type="Gene3D" id="2.60.120.10">
    <property type="entry name" value="Jelly Rolls"/>
    <property type="match status" value="1"/>
</dbReference>
<organism evidence="3 4">
    <name type="scientific">Acer negundo</name>
    <name type="common">Box elder</name>
    <dbReference type="NCBI Taxonomy" id="4023"/>
    <lineage>
        <taxon>Eukaryota</taxon>
        <taxon>Viridiplantae</taxon>
        <taxon>Streptophyta</taxon>
        <taxon>Embryophyta</taxon>
        <taxon>Tracheophyta</taxon>
        <taxon>Spermatophyta</taxon>
        <taxon>Magnoliopsida</taxon>
        <taxon>eudicotyledons</taxon>
        <taxon>Gunneridae</taxon>
        <taxon>Pentapetalae</taxon>
        <taxon>rosids</taxon>
        <taxon>malvids</taxon>
        <taxon>Sapindales</taxon>
        <taxon>Sapindaceae</taxon>
        <taxon>Hippocastanoideae</taxon>
        <taxon>Acereae</taxon>
        <taxon>Acer</taxon>
    </lineage>
</organism>
<dbReference type="Pfam" id="PF00190">
    <property type="entry name" value="Cupin_1"/>
    <property type="match status" value="1"/>
</dbReference>
<reference evidence="3" key="2">
    <citation type="submission" date="2023-02" db="EMBL/GenBank/DDBJ databases">
        <authorList>
            <person name="Swenson N.G."/>
            <person name="Wegrzyn J.L."/>
            <person name="Mcevoy S.L."/>
        </authorList>
    </citation>
    <scope>NUCLEOTIDE SEQUENCE</scope>
    <source>
        <strain evidence="3">91603</strain>
        <tissue evidence="3">Leaf</tissue>
    </source>
</reference>
<feature type="domain" description="Cupin type-1" evidence="2">
    <location>
        <begin position="192"/>
        <end position="248"/>
    </location>
</feature>
<protein>
    <recommendedName>
        <fullName evidence="2">Cupin type-1 domain-containing protein</fullName>
    </recommendedName>
</protein>
<dbReference type="InterPro" id="IPR011051">
    <property type="entry name" value="RmlC_Cupin_sf"/>
</dbReference>
<dbReference type="SUPFAM" id="SSF51182">
    <property type="entry name" value="RmlC-like cupins"/>
    <property type="match status" value="1"/>
</dbReference>
<comment type="caution">
    <text evidence="3">The sequence shown here is derived from an EMBL/GenBank/DDBJ whole genome shotgun (WGS) entry which is preliminary data.</text>
</comment>
<name>A0AAD5NRR9_ACENE</name>
<dbReference type="InterPro" id="IPR014710">
    <property type="entry name" value="RmlC-like_jellyroll"/>
</dbReference>
<reference evidence="3" key="1">
    <citation type="journal article" date="2022" name="Plant J.">
        <title>Strategies of tolerance reflected in two North American maple genomes.</title>
        <authorList>
            <person name="McEvoy S.L."/>
            <person name="Sezen U.U."/>
            <person name="Trouern-Trend A."/>
            <person name="McMahon S.M."/>
            <person name="Schaberg P.G."/>
            <person name="Yang J."/>
            <person name="Wegrzyn J.L."/>
            <person name="Swenson N.G."/>
        </authorList>
    </citation>
    <scope>NUCLEOTIDE SEQUENCE</scope>
    <source>
        <strain evidence="3">91603</strain>
    </source>
</reference>
<keyword evidence="4" id="KW-1185">Reference proteome</keyword>